<feature type="region of interest" description="Disordered" evidence="10">
    <location>
        <begin position="745"/>
        <end position="767"/>
    </location>
</feature>
<dbReference type="GO" id="GO:0008270">
    <property type="term" value="F:zinc ion binding"/>
    <property type="evidence" value="ECO:0007669"/>
    <property type="project" value="UniProtKB-KW"/>
</dbReference>
<feature type="region of interest" description="Disordered" evidence="10">
    <location>
        <begin position="311"/>
        <end position="505"/>
    </location>
</feature>
<dbReference type="GO" id="GO:0005634">
    <property type="term" value="C:nucleus"/>
    <property type="evidence" value="ECO:0007669"/>
    <property type="project" value="UniProtKB-SubCell"/>
</dbReference>
<dbReference type="InterPro" id="IPR034261">
    <property type="entry name" value="CNOT4_RRM"/>
</dbReference>
<dbReference type="GO" id="GO:0016567">
    <property type="term" value="P:protein ubiquitination"/>
    <property type="evidence" value="ECO:0007669"/>
    <property type="project" value="TreeGrafter"/>
</dbReference>
<keyword evidence="13" id="KW-1185">Reference proteome</keyword>
<sequence length="1452" mass="156389">MSSRLNPHSPLPAPAMRAGATAQSKSHVLAGVQDAYWSDDEAEDADCPLCLEEMDISDLNFKPCPCGYQICRFCWHHIKENLNGRCPACRREYTDETVQFKPVNKEDHKRLTQQKKQRERERKDLEALNRRHLANVRVVQRNVVYVVGMGPRFAKEELISTLRSNEYFGQYGKISKIIITKRTPPGGRAPVIGLYITYHRREDAARCIQAVDGAPSPGGGNEIMRASYGTTKYCMTFLRGVSCPDHSCMNLHEWGDESDCFTKEDLTTLKHTLKDTENRSRTVTSKGDEDAGLPRAASWANKGLNTATSTALHNHTNTSHPLPSATRPAARRTTTTTSTRQQRSGSSAGTSGDIKPTVRERKIATMSTAAAKTPSQASSSRPATPSGARPTTPASSKTGKPKESTVPPVSSRSPTSSPVELEASSSSPSPSQLAASSPKDEATAPTPALPPGIPVVPPGLSSPVVVDSPTLTAPPGLSAPPGLPPPSRQPAASANIATSSSQGSYQMSTQALALVEDLRARRESALTAPAGQSPFPDFDRMLQNLTGGDNAFSFNLDPKLAGDDAEAALTLPDINTEPAPFQGSYLDVFPNLRIQSSGPPFMSPPGLSYPPRPGYGSAGPNSPVVERQSTGSSYTGSFNPFAENAEDVPTRRFSPLDEDRKVSRFGFARGRQGSSGSPLHAASPLAHHAENPSHTPFYGTPELGYAQANTSWNARPPHADYMHHPTTSTMSSPLVQQAQAVNYGHSPQLQQQQQQQQPTPSGRFHPFDNGVVVSEAQLRDLISASRDRVNGTRGLPMDPQAYKYNGHQPFNDPAIMSAQLVSSPMLNQPPGIRENGFASPQGSMDNITSAHQMNYGPPPGLVYPPGIIPGSMMAGRQQGQPLSGGVGVGMGMDVSQASGSTHVPTCTSPLVPPAHVAAVPSSILTSSDFPALQVVTAAPQPSSTEINNNNPDIPDQVQVSQPPTGSGDIAVTDADITTTMSEKELAKAERKAAKKAAAAERAAERQRIAQEKAALKAAEKERVAAEKAAEKERLAIQKAEKERLAQEKADMERAAREAAAKEKAERLERERKERAEREADEAKKEMEAKAKTASTPKGKLVTAASASPGTIARSTKGKVVKPALPPTPSAPEPSAQAPILAKMPKKNKPVAKPIKIPKEDVHDVQSNVGSTAASETPQGPEPRTVESSSNNSRAHSVEPGEPIPLEEMLADLDVQFPWMNIPKHVIFDTSRVNGAARMKLEYGPLVHALSALSVGGGSFANNMPSGSIDNAVSSFQQLLETLTQTISDLLRLLPRTTWDDSSSFDGVLRDMLKGDDFLDDGGDSQNGPAKEDEVAALTMALERRARWMEVQLSKLEELHRDINTAAVRAVLSFNDHGWDNNNQAMQVGDTLQRFDDLGYVQVDGKLRPMSGDELERELEKTREAVVFMEAELREAMRAWQDARPLAESEDEW</sequence>
<evidence type="ECO:0000313" key="12">
    <source>
        <dbReference type="EMBL" id="KAH8102942.1"/>
    </source>
</evidence>
<dbReference type="SUPFAM" id="SSF57850">
    <property type="entry name" value="RING/U-box"/>
    <property type="match status" value="1"/>
</dbReference>
<name>A0A8K0UTF0_9AGAR</name>
<dbReference type="Gene3D" id="3.30.40.10">
    <property type="entry name" value="Zinc/RING finger domain, C3HC4 (zinc finger)"/>
    <property type="match status" value="1"/>
</dbReference>
<feature type="region of interest" description="Disordered" evidence="10">
    <location>
        <begin position="668"/>
        <end position="702"/>
    </location>
</feature>
<feature type="compositionally biased region" description="Basic and acidic residues" evidence="10">
    <location>
        <begin position="1043"/>
        <end position="1090"/>
    </location>
</feature>
<feature type="compositionally biased region" description="Low complexity" evidence="10">
    <location>
        <begin position="404"/>
        <end position="437"/>
    </location>
</feature>
<feature type="region of interest" description="Disordered" evidence="10">
    <location>
        <begin position="104"/>
        <end position="123"/>
    </location>
</feature>
<keyword evidence="7" id="KW-0539">Nucleus</keyword>
<keyword evidence="6 9" id="KW-0175">Coiled coil</keyword>
<feature type="compositionally biased region" description="Polar residues" evidence="10">
    <location>
        <begin position="941"/>
        <end position="964"/>
    </location>
</feature>
<feature type="coiled-coil region" evidence="9">
    <location>
        <begin position="1411"/>
        <end position="1438"/>
    </location>
</feature>
<feature type="region of interest" description="Disordered" evidence="10">
    <location>
        <begin position="612"/>
        <end position="632"/>
    </location>
</feature>
<feature type="region of interest" description="Disordered" evidence="10">
    <location>
        <begin position="941"/>
        <end position="967"/>
    </location>
</feature>
<evidence type="ECO:0000256" key="3">
    <source>
        <dbReference type="ARBA" id="ARBA00022771"/>
    </source>
</evidence>
<dbReference type="SUPFAM" id="SSF54928">
    <property type="entry name" value="RNA-binding domain, RBD"/>
    <property type="match status" value="1"/>
</dbReference>
<gene>
    <name evidence="12" type="ORF">BXZ70DRAFT_927329</name>
</gene>
<dbReference type="InterPro" id="IPR012677">
    <property type="entry name" value="Nucleotide-bd_a/b_plait_sf"/>
</dbReference>
<dbReference type="PANTHER" id="PTHR12603:SF0">
    <property type="entry name" value="CCR4-NOT TRANSCRIPTION COMPLEX SUBUNIT 4"/>
    <property type="match status" value="1"/>
</dbReference>
<dbReference type="SMART" id="SM00361">
    <property type="entry name" value="RRM_1"/>
    <property type="match status" value="1"/>
</dbReference>
<evidence type="ECO:0000259" key="11">
    <source>
        <dbReference type="PROSITE" id="PS50089"/>
    </source>
</evidence>
<feature type="compositionally biased region" description="Low complexity" evidence="10">
    <location>
        <begin position="323"/>
        <end position="349"/>
    </location>
</feature>
<keyword evidence="2" id="KW-0479">Metal-binding</keyword>
<dbReference type="InterPro" id="IPR039515">
    <property type="entry name" value="NOT4_mRING-HC-C4C4"/>
</dbReference>
<dbReference type="PROSITE" id="PS50089">
    <property type="entry name" value="ZF_RING_2"/>
    <property type="match status" value="1"/>
</dbReference>
<dbReference type="FunFam" id="3.30.40.10:FF:000006">
    <property type="entry name" value="CCR4-NOT transcription complex subunit 4"/>
    <property type="match status" value="1"/>
</dbReference>
<feature type="compositionally biased region" description="Low complexity" evidence="10">
    <location>
        <begin position="677"/>
        <end position="686"/>
    </location>
</feature>
<dbReference type="InterPro" id="IPR003954">
    <property type="entry name" value="RRM_euk-type"/>
</dbReference>
<dbReference type="OrthoDB" id="1923159at2759"/>
<evidence type="ECO:0000256" key="7">
    <source>
        <dbReference type="ARBA" id="ARBA00023242"/>
    </source>
</evidence>
<dbReference type="InterPro" id="IPR001841">
    <property type="entry name" value="Znf_RING"/>
</dbReference>
<evidence type="ECO:0000256" key="5">
    <source>
        <dbReference type="ARBA" id="ARBA00022884"/>
    </source>
</evidence>
<evidence type="ECO:0000256" key="1">
    <source>
        <dbReference type="ARBA" id="ARBA00004123"/>
    </source>
</evidence>
<feature type="domain" description="RING-type" evidence="11">
    <location>
        <begin position="47"/>
        <end position="90"/>
    </location>
</feature>
<dbReference type="Pfam" id="PF14570">
    <property type="entry name" value="zf-RING_4"/>
    <property type="match status" value="1"/>
</dbReference>
<keyword evidence="3 8" id="KW-0863">Zinc-finger</keyword>
<evidence type="ECO:0000256" key="4">
    <source>
        <dbReference type="ARBA" id="ARBA00022833"/>
    </source>
</evidence>
<comment type="caution">
    <text evidence="12">The sequence shown here is derived from an EMBL/GenBank/DDBJ whole genome shotgun (WGS) entry which is preliminary data.</text>
</comment>
<dbReference type="EMBL" id="JAEVFJ010000008">
    <property type="protein sequence ID" value="KAH8102942.1"/>
    <property type="molecule type" value="Genomic_DNA"/>
</dbReference>
<dbReference type="GO" id="GO:0003723">
    <property type="term" value="F:RNA binding"/>
    <property type="evidence" value="ECO:0007669"/>
    <property type="project" value="UniProtKB-KW"/>
</dbReference>
<dbReference type="PANTHER" id="PTHR12603">
    <property type="entry name" value="CCR4-NOT TRANSCRIPTION COMPLEX RELATED"/>
    <property type="match status" value="1"/>
</dbReference>
<evidence type="ECO:0000313" key="13">
    <source>
        <dbReference type="Proteomes" id="UP000813824"/>
    </source>
</evidence>
<dbReference type="InterPro" id="IPR013083">
    <property type="entry name" value="Znf_RING/FYVE/PHD"/>
</dbReference>
<evidence type="ECO:0000256" key="2">
    <source>
        <dbReference type="ARBA" id="ARBA00022723"/>
    </source>
</evidence>
<feature type="compositionally biased region" description="Pro residues" evidence="10">
    <location>
        <begin position="477"/>
        <end position="488"/>
    </location>
</feature>
<feature type="compositionally biased region" description="Low complexity" evidence="10">
    <location>
        <begin position="748"/>
        <end position="757"/>
    </location>
</feature>
<dbReference type="Gene3D" id="3.30.70.330">
    <property type="match status" value="1"/>
</dbReference>
<feature type="compositionally biased region" description="Polar residues" evidence="10">
    <location>
        <begin position="365"/>
        <end position="383"/>
    </location>
</feature>
<feature type="compositionally biased region" description="Polar residues" evidence="10">
    <location>
        <begin position="490"/>
        <end position="505"/>
    </location>
</feature>
<dbReference type="CDD" id="cd12438">
    <property type="entry name" value="RRM_CNOT4"/>
    <property type="match status" value="1"/>
</dbReference>
<feature type="compositionally biased region" description="Pro residues" evidence="10">
    <location>
        <begin position="447"/>
        <end position="457"/>
    </location>
</feature>
<organism evidence="12 13">
    <name type="scientific">Cristinia sonorae</name>
    <dbReference type="NCBI Taxonomy" id="1940300"/>
    <lineage>
        <taxon>Eukaryota</taxon>
        <taxon>Fungi</taxon>
        <taxon>Dikarya</taxon>
        <taxon>Basidiomycota</taxon>
        <taxon>Agaricomycotina</taxon>
        <taxon>Agaricomycetes</taxon>
        <taxon>Agaricomycetidae</taxon>
        <taxon>Agaricales</taxon>
        <taxon>Pleurotineae</taxon>
        <taxon>Stephanosporaceae</taxon>
        <taxon>Cristinia</taxon>
    </lineage>
</organism>
<feature type="compositionally biased region" description="Polar residues" evidence="10">
    <location>
        <begin position="311"/>
        <end position="321"/>
    </location>
</feature>
<feature type="compositionally biased region" description="Low complexity" evidence="10">
    <location>
        <begin position="458"/>
        <end position="476"/>
    </location>
</feature>
<dbReference type="InterPro" id="IPR035979">
    <property type="entry name" value="RBD_domain_sf"/>
</dbReference>
<feature type="compositionally biased region" description="Polar residues" evidence="10">
    <location>
        <begin position="1185"/>
        <end position="1194"/>
    </location>
</feature>
<evidence type="ECO:0000256" key="9">
    <source>
        <dbReference type="SAM" id="Coils"/>
    </source>
</evidence>
<feature type="region of interest" description="Disordered" evidence="10">
    <location>
        <begin position="1043"/>
        <end position="1202"/>
    </location>
</feature>
<proteinExistence type="predicted"/>
<evidence type="ECO:0000256" key="6">
    <source>
        <dbReference type="ARBA" id="ARBA00023054"/>
    </source>
</evidence>
<dbReference type="GO" id="GO:0004842">
    <property type="term" value="F:ubiquitin-protein transferase activity"/>
    <property type="evidence" value="ECO:0007669"/>
    <property type="project" value="InterPro"/>
</dbReference>
<evidence type="ECO:0000256" key="8">
    <source>
        <dbReference type="PROSITE-ProRule" id="PRU00175"/>
    </source>
</evidence>
<keyword evidence="4" id="KW-0862">Zinc</keyword>
<dbReference type="Proteomes" id="UP000813824">
    <property type="component" value="Unassembled WGS sequence"/>
</dbReference>
<accession>A0A8K0UTF0</accession>
<dbReference type="GO" id="GO:0030014">
    <property type="term" value="C:CCR4-NOT complex"/>
    <property type="evidence" value="ECO:0007669"/>
    <property type="project" value="InterPro"/>
</dbReference>
<protein>
    <recommendedName>
        <fullName evidence="11">RING-type domain-containing protein</fullName>
    </recommendedName>
</protein>
<dbReference type="InterPro" id="IPR039780">
    <property type="entry name" value="Mot2"/>
</dbReference>
<keyword evidence="5" id="KW-0694">RNA-binding</keyword>
<dbReference type="CDD" id="cd16618">
    <property type="entry name" value="mRING-HC-C4C4_CNOT4"/>
    <property type="match status" value="1"/>
</dbReference>
<reference evidence="12" key="1">
    <citation type="journal article" date="2021" name="New Phytol.">
        <title>Evolutionary innovations through gain and loss of genes in the ectomycorrhizal Boletales.</title>
        <authorList>
            <person name="Wu G."/>
            <person name="Miyauchi S."/>
            <person name="Morin E."/>
            <person name="Kuo A."/>
            <person name="Drula E."/>
            <person name="Varga T."/>
            <person name="Kohler A."/>
            <person name="Feng B."/>
            <person name="Cao Y."/>
            <person name="Lipzen A."/>
            <person name="Daum C."/>
            <person name="Hundley H."/>
            <person name="Pangilinan J."/>
            <person name="Johnson J."/>
            <person name="Barry K."/>
            <person name="LaButti K."/>
            <person name="Ng V."/>
            <person name="Ahrendt S."/>
            <person name="Min B."/>
            <person name="Choi I.G."/>
            <person name="Park H."/>
            <person name="Plett J.M."/>
            <person name="Magnuson J."/>
            <person name="Spatafora J.W."/>
            <person name="Nagy L.G."/>
            <person name="Henrissat B."/>
            <person name="Grigoriev I.V."/>
            <person name="Yang Z.L."/>
            <person name="Xu J."/>
            <person name="Martin F.M."/>
        </authorList>
    </citation>
    <scope>NUCLEOTIDE SEQUENCE</scope>
    <source>
        <strain evidence="12">KKN 215</strain>
    </source>
</reference>
<feature type="compositionally biased region" description="Polar residues" evidence="10">
    <location>
        <begin position="1164"/>
        <end position="1177"/>
    </location>
</feature>
<evidence type="ECO:0000256" key="10">
    <source>
        <dbReference type="SAM" id="MobiDB-lite"/>
    </source>
</evidence>
<comment type="subcellular location">
    <subcellularLocation>
        <location evidence="1">Nucleus</location>
    </subcellularLocation>
</comment>